<dbReference type="InterPro" id="IPR000705">
    <property type="entry name" value="Galactokinase"/>
</dbReference>
<dbReference type="InterPro" id="IPR006206">
    <property type="entry name" value="Mevalonate/galactokinase"/>
</dbReference>
<dbReference type="PANTHER" id="PTHR10457:SF7">
    <property type="entry name" value="GALACTOKINASE-RELATED"/>
    <property type="match status" value="1"/>
</dbReference>
<keyword evidence="2" id="KW-0547">Nucleotide-binding</keyword>
<keyword evidence="8" id="KW-1185">Reference proteome</keyword>
<feature type="domain" description="Galactokinase N-terminal" evidence="6">
    <location>
        <begin position="70"/>
        <end position="97"/>
    </location>
</feature>
<dbReference type="Gene3D" id="3.30.230.10">
    <property type="match status" value="1"/>
</dbReference>
<dbReference type="Pfam" id="PF08544">
    <property type="entry name" value="GHMP_kinases_C"/>
    <property type="match status" value="1"/>
</dbReference>
<dbReference type="STRING" id="933852.A0A0C2X4Y7"/>
<dbReference type="Pfam" id="PF10509">
    <property type="entry name" value="GalKase_gal_bdg"/>
    <property type="match status" value="1"/>
</dbReference>
<dbReference type="GO" id="GO:0005829">
    <property type="term" value="C:cytosol"/>
    <property type="evidence" value="ECO:0007669"/>
    <property type="project" value="TreeGrafter"/>
</dbReference>
<dbReference type="NCBIfam" id="TIGR00131">
    <property type="entry name" value="gal_kin"/>
    <property type="match status" value="1"/>
</dbReference>
<feature type="domain" description="GHMP kinase C-terminal" evidence="5">
    <location>
        <begin position="426"/>
        <end position="498"/>
    </location>
</feature>
<accession>A0A0C2X4Y7</accession>
<keyword evidence="3" id="KW-0067">ATP-binding</keyword>
<organism evidence="7 8">
    <name type="scientific">Serendipita vermifera MAFF 305830</name>
    <dbReference type="NCBI Taxonomy" id="933852"/>
    <lineage>
        <taxon>Eukaryota</taxon>
        <taxon>Fungi</taxon>
        <taxon>Dikarya</taxon>
        <taxon>Basidiomycota</taxon>
        <taxon>Agaricomycotina</taxon>
        <taxon>Agaricomycetes</taxon>
        <taxon>Sebacinales</taxon>
        <taxon>Serendipitaceae</taxon>
        <taxon>Serendipita</taxon>
    </lineage>
</organism>
<dbReference type="EMBL" id="KN824278">
    <property type="protein sequence ID" value="KIM33168.1"/>
    <property type="molecule type" value="Genomic_DNA"/>
</dbReference>
<name>A0A0C2X4Y7_SERVB</name>
<reference evidence="8" key="2">
    <citation type="submission" date="2015-01" db="EMBL/GenBank/DDBJ databases">
        <title>Evolutionary Origins and Diversification of the Mycorrhizal Mutualists.</title>
        <authorList>
            <consortium name="DOE Joint Genome Institute"/>
            <consortium name="Mycorrhizal Genomics Consortium"/>
            <person name="Kohler A."/>
            <person name="Kuo A."/>
            <person name="Nagy L.G."/>
            <person name="Floudas D."/>
            <person name="Copeland A."/>
            <person name="Barry K.W."/>
            <person name="Cichocki N."/>
            <person name="Veneault-Fourrey C."/>
            <person name="LaButti K."/>
            <person name="Lindquist E.A."/>
            <person name="Lipzen A."/>
            <person name="Lundell T."/>
            <person name="Morin E."/>
            <person name="Murat C."/>
            <person name="Riley R."/>
            <person name="Ohm R."/>
            <person name="Sun H."/>
            <person name="Tunlid A."/>
            <person name="Henrissat B."/>
            <person name="Grigoriev I.V."/>
            <person name="Hibbett D.S."/>
            <person name="Martin F."/>
        </authorList>
    </citation>
    <scope>NUCLEOTIDE SEQUENCE [LARGE SCALE GENOMIC DNA]</scope>
    <source>
        <strain evidence="8">MAFF 305830</strain>
    </source>
</reference>
<comment type="similarity">
    <text evidence="1">Belongs to the GHMP kinase family. GalK subfamily.</text>
</comment>
<dbReference type="HOGENOM" id="CLU_017814_6_2_1"/>
<dbReference type="InterPro" id="IPR014721">
    <property type="entry name" value="Ribsml_uS5_D2-typ_fold_subgr"/>
</dbReference>
<evidence type="ECO:0000313" key="7">
    <source>
        <dbReference type="EMBL" id="KIM33168.1"/>
    </source>
</evidence>
<evidence type="ECO:0000256" key="3">
    <source>
        <dbReference type="ARBA" id="ARBA00022840"/>
    </source>
</evidence>
<dbReference type="PANTHER" id="PTHR10457">
    <property type="entry name" value="MEVALONATE KINASE/GALACTOKINASE"/>
    <property type="match status" value="1"/>
</dbReference>
<dbReference type="InterPro" id="IPR036554">
    <property type="entry name" value="GHMP_kinase_C_sf"/>
</dbReference>
<dbReference type="InterPro" id="IPR019539">
    <property type="entry name" value="GalKase_N"/>
</dbReference>
<dbReference type="PIRSF" id="PIRSF000530">
    <property type="entry name" value="Galactokinase"/>
    <property type="match status" value="1"/>
</dbReference>
<gene>
    <name evidence="7" type="ORF">M408DRAFT_309284</name>
</gene>
<dbReference type="InterPro" id="IPR020568">
    <property type="entry name" value="Ribosomal_Su5_D2-typ_SF"/>
</dbReference>
<dbReference type="InterPro" id="IPR013750">
    <property type="entry name" value="GHMP_kinase_C_dom"/>
</dbReference>
<feature type="domain" description="GHMP kinase N-terminal" evidence="4">
    <location>
        <begin position="160"/>
        <end position="237"/>
    </location>
</feature>
<dbReference type="SUPFAM" id="SSF54211">
    <property type="entry name" value="Ribosomal protein S5 domain 2-like"/>
    <property type="match status" value="1"/>
</dbReference>
<evidence type="ECO:0000259" key="4">
    <source>
        <dbReference type="Pfam" id="PF00288"/>
    </source>
</evidence>
<dbReference type="Proteomes" id="UP000054097">
    <property type="component" value="Unassembled WGS sequence"/>
</dbReference>
<dbReference type="Pfam" id="PF00288">
    <property type="entry name" value="GHMP_kinases_N"/>
    <property type="match status" value="1"/>
</dbReference>
<evidence type="ECO:0000313" key="8">
    <source>
        <dbReference type="Proteomes" id="UP000054097"/>
    </source>
</evidence>
<evidence type="ECO:0000259" key="6">
    <source>
        <dbReference type="Pfam" id="PF10509"/>
    </source>
</evidence>
<reference evidence="7 8" key="1">
    <citation type="submission" date="2014-04" db="EMBL/GenBank/DDBJ databases">
        <authorList>
            <consortium name="DOE Joint Genome Institute"/>
            <person name="Kuo A."/>
            <person name="Zuccaro A."/>
            <person name="Kohler A."/>
            <person name="Nagy L.G."/>
            <person name="Floudas D."/>
            <person name="Copeland A."/>
            <person name="Barry K.W."/>
            <person name="Cichocki N."/>
            <person name="Veneault-Fourrey C."/>
            <person name="LaButti K."/>
            <person name="Lindquist E.A."/>
            <person name="Lipzen A."/>
            <person name="Lundell T."/>
            <person name="Morin E."/>
            <person name="Murat C."/>
            <person name="Sun H."/>
            <person name="Tunlid A."/>
            <person name="Henrissat B."/>
            <person name="Grigoriev I.V."/>
            <person name="Hibbett D.S."/>
            <person name="Martin F."/>
            <person name="Nordberg H.P."/>
            <person name="Cantor M.N."/>
            <person name="Hua S.X."/>
        </authorList>
    </citation>
    <scope>NUCLEOTIDE SEQUENCE [LARGE SCALE GENOMIC DNA]</scope>
    <source>
        <strain evidence="7 8">MAFF 305830</strain>
    </source>
</reference>
<evidence type="ECO:0000259" key="5">
    <source>
        <dbReference type="Pfam" id="PF08544"/>
    </source>
</evidence>
<proteinExistence type="inferred from homology"/>
<evidence type="ECO:0008006" key="9">
    <source>
        <dbReference type="Google" id="ProtNLM"/>
    </source>
</evidence>
<protein>
    <recommendedName>
        <fullName evidence="9">Galactokinase</fullName>
    </recommendedName>
</protein>
<dbReference type="Gene3D" id="1.20.1440.340">
    <property type="match status" value="1"/>
</dbReference>
<dbReference type="GO" id="GO:0004335">
    <property type="term" value="F:galactokinase activity"/>
    <property type="evidence" value="ECO:0007669"/>
    <property type="project" value="InterPro"/>
</dbReference>
<dbReference type="OrthoDB" id="187738at2759"/>
<sequence length="527" mass="57020">MTSITQLPIPVHRAIKDFAQSTASALQTAHSWNKLVNQFEHQYGNSPTHIIRAPGRLGKTQIRTRSVDLSVIGEHIDYALFGVLPAAIENELAIAIRVTPDSNGLVKVANTDAKYTSAEFTAARNGVGEWDLAIDPKALRWESYVKAGYLGVLEKFFPAGSNDAPLGMQAMFTSNIPAGSGVSSSAALIVASTLSFLVVNGKLASVTKGDLVGMSILNEKKVGVHSGGMDQSASILSSPGNVLYIPFYPDLQPSPIPLPSSSDAPSAFVIANSLTVSNKAETGKSRYNLRVVETLAGARVLSRVLGIDYGHEERLTYRQVLHKWIEKQGKEDNEKHLKDAITTLLDSGSLDKLKGKSQDGVVLEEMIEMCGMSKEDFQKVFLSWVEVEATQFQLYRRAMHVFTEARRVLQFRDLCSSTDASGATALLQELGKLMDESQKSCSQLFECSCPELNELTALAKVHGAYGSRLTGAGWGGCTVSLVKEKDVPAFLANLRENYGPFKDLDDAAFSAACFATKPAEGACVFEL</sequence>
<dbReference type="SUPFAM" id="SSF55060">
    <property type="entry name" value="GHMP Kinase, C-terminal domain"/>
    <property type="match status" value="1"/>
</dbReference>
<dbReference type="AlphaFoldDB" id="A0A0C2X4Y7"/>
<dbReference type="GO" id="GO:0006012">
    <property type="term" value="P:galactose metabolic process"/>
    <property type="evidence" value="ECO:0007669"/>
    <property type="project" value="InterPro"/>
</dbReference>
<evidence type="ECO:0000256" key="1">
    <source>
        <dbReference type="ARBA" id="ARBA00006566"/>
    </source>
</evidence>
<evidence type="ECO:0000256" key="2">
    <source>
        <dbReference type="ARBA" id="ARBA00022741"/>
    </source>
</evidence>
<dbReference type="InterPro" id="IPR006204">
    <property type="entry name" value="GHMP_kinase_N_dom"/>
</dbReference>
<dbReference type="Gene3D" id="3.30.70.3170">
    <property type="match status" value="1"/>
</dbReference>
<dbReference type="PRINTS" id="PR00473">
    <property type="entry name" value="GALCTOKINASE"/>
</dbReference>
<dbReference type="PRINTS" id="PR00959">
    <property type="entry name" value="MEVGALKINASE"/>
</dbReference>
<dbReference type="GO" id="GO:0005524">
    <property type="term" value="F:ATP binding"/>
    <property type="evidence" value="ECO:0007669"/>
    <property type="project" value="UniProtKB-KW"/>
</dbReference>